<accession>A0A8J2KBR2</accession>
<keyword evidence="1" id="KW-0863">Zinc-finger</keyword>
<dbReference type="GO" id="GO:0008270">
    <property type="term" value="F:zinc ion binding"/>
    <property type="evidence" value="ECO:0007669"/>
    <property type="project" value="UniProtKB-KW"/>
</dbReference>
<name>A0A8J2KBR2_9HEXA</name>
<dbReference type="AlphaFoldDB" id="A0A8J2KBR2"/>
<dbReference type="Proteomes" id="UP000708208">
    <property type="component" value="Unassembled WGS sequence"/>
</dbReference>
<dbReference type="PROSITE" id="PS50158">
    <property type="entry name" value="ZF_CCHC"/>
    <property type="match status" value="1"/>
</dbReference>
<gene>
    <name evidence="3" type="ORF">AFUS01_LOCUS21237</name>
</gene>
<feature type="non-terminal residue" evidence="3">
    <location>
        <position position="370"/>
    </location>
</feature>
<evidence type="ECO:0000259" key="2">
    <source>
        <dbReference type="PROSITE" id="PS50158"/>
    </source>
</evidence>
<evidence type="ECO:0000313" key="4">
    <source>
        <dbReference type="Proteomes" id="UP000708208"/>
    </source>
</evidence>
<keyword evidence="4" id="KW-1185">Reference proteome</keyword>
<dbReference type="PANTHER" id="PTHR47331">
    <property type="entry name" value="PHD-TYPE DOMAIN-CONTAINING PROTEIN"/>
    <property type="match status" value="1"/>
</dbReference>
<sequence>MSGSKKKFRLPKLELPKFGGELKDWLCFWGLFEKIHEDEGIEAVDKFQYLLQAISPGSRARELIDSYPPKAENYPKVVESLRQRFGRDDLLVEVYLESHIRALDTLGVTSDKYAAMLYPLVESCLPEEVLRVWQRGSVSNSESPDDVSKKRLTKLLQFLRSEVEGEERIRLAISGFGFKQRAERQVKEKDAFEDVPTAAGLFSAETHPAVKSQSCIFCEKKRVSQDCFQAQRMTIQDKKASLQKRRGCFVCLKSGHMGKDCKHAVKCIICSQKHYPFMCPDLPQRKEQTNKKKDTVDTQTSMANVSHSPEVLLKTLIVKINVDGKSKQARVVIDDGSHRSYILKQVAEETGLTPIGNESIIHALFGGVKT</sequence>
<dbReference type="InterPro" id="IPR001878">
    <property type="entry name" value="Znf_CCHC"/>
</dbReference>
<feature type="domain" description="CCHC-type" evidence="2">
    <location>
        <begin position="248"/>
        <end position="262"/>
    </location>
</feature>
<proteinExistence type="predicted"/>
<dbReference type="GO" id="GO:0003676">
    <property type="term" value="F:nucleic acid binding"/>
    <property type="evidence" value="ECO:0007669"/>
    <property type="project" value="InterPro"/>
</dbReference>
<dbReference type="OrthoDB" id="5967017at2759"/>
<evidence type="ECO:0000256" key="1">
    <source>
        <dbReference type="PROSITE-ProRule" id="PRU00047"/>
    </source>
</evidence>
<dbReference type="EMBL" id="CAJVCH010236669">
    <property type="protein sequence ID" value="CAG7732744.1"/>
    <property type="molecule type" value="Genomic_DNA"/>
</dbReference>
<comment type="caution">
    <text evidence="3">The sequence shown here is derived from an EMBL/GenBank/DDBJ whole genome shotgun (WGS) entry which is preliminary data.</text>
</comment>
<dbReference type="PANTHER" id="PTHR47331:SF5">
    <property type="entry name" value="RIBONUCLEASE H"/>
    <property type="match status" value="1"/>
</dbReference>
<organism evidence="3 4">
    <name type="scientific">Allacma fusca</name>
    <dbReference type="NCBI Taxonomy" id="39272"/>
    <lineage>
        <taxon>Eukaryota</taxon>
        <taxon>Metazoa</taxon>
        <taxon>Ecdysozoa</taxon>
        <taxon>Arthropoda</taxon>
        <taxon>Hexapoda</taxon>
        <taxon>Collembola</taxon>
        <taxon>Symphypleona</taxon>
        <taxon>Sminthuridae</taxon>
        <taxon>Allacma</taxon>
    </lineage>
</organism>
<dbReference type="InterPro" id="IPR005312">
    <property type="entry name" value="DUF1759"/>
</dbReference>
<keyword evidence="1" id="KW-0862">Zinc</keyword>
<evidence type="ECO:0000313" key="3">
    <source>
        <dbReference type="EMBL" id="CAG7732744.1"/>
    </source>
</evidence>
<reference evidence="3" key="1">
    <citation type="submission" date="2021-06" db="EMBL/GenBank/DDBJ databases">
        <authorList>
            <person name="Hodson N. C."/>
            <person name="Mongue J. A."/>
            <person name="Jaron S. K."/>
        </authorList>
    </citation>
    <scope>NUCLEOTIDE SEQUENCE</scope>
</reference>
<keyword evidence="1" id="KW-0479">Metal-binding</keyword>
<protein>
    <recommendedName>
        <fullName evidence="2">CCHC-type domain-containing protein</fullName>
    </recommendedName>
</protein>
<dbReference type="Pfam" id="PF03564">
    <property type="entry name" value="DUF1759"/>
    <property type="match status" value="1"/>
</dbReference>